<organism evidence="1 2">
    <name type="scientific">Pontivivens ytuae</name>
    <dbReference type="NCBI Taxonomy" id="2789856"/>
    <lineage>
        <taxon>Bacteria</taxon>
        <taxon>Pseudomonadati</taxon>
        <taxon>Pseudomonadota</taxon>
        <taxon>Alphaproteobacteria</taxon>
        <taxon>Rhodobacterales</taxon>
        <taxon>Paracoccaceae</taxon>
        <taxon>Pontivivens</taxon>
    </lineage>
</organism>
<dbReference type="Proteomes" id="UP000594800">
    <property type="component" value="Chromosome"/>
</dbReference>
<accession>A0A7S9QE71</accession>
<dbReference type="EMBL" id="CP064942">
    <property type="protein sequence ID" value="QPH55655.1"/>
    <property type="molecule type" value="Genomic_DNA"/>
</dbReference>
<proteinExistence type="predicted"/>
<gene>
    <name evidence="1" type="ORF">I0K15_07985</name>
</gene>
<sequence length="48" mass="5310">MMLERPNMQGEALIIGSAGVMIDQTLNLERAIVFEDSDSLDNPEAVFK</sequence>
<evidence type="ECO:0000313" key="2">
    <source>
        <dbReference type="Proteomes" id="UP000594800"/>
    </source>
</evidence>
<dbReference type="KEGG" id="poz:I0K15_07985"/>
<reference evidence="1 2" key="1">
    <citation type="submission" date="2020-11" db="EMBL/GenBank/DDBJ databases">
        <title>Description of Pontivivens ytuae sp. nov. isolated from deep sea sediment of Mariana Trench.</title>
        <authorList>
            <person name="Wang Z."/>
            <person name="Sun Q.-L."/>
            <person name="Xu X.-D."/>
            <person name="Tang Y.-Z."/>
            <person name="Zhang J."/>
        </authorList>
    </citation>
    <scope>NUCLEOTIDE SEQUENCE [LARGE SCALE GENOMIC DNA]</scope>
    <source>
        <strain evidence="1 2">MT2928</strain>
    </source>
</reference>
<keyword evidence="2" id="KW-1185">Reference proteome</keyword>
<evidence type="ECO:0000313" key="1">
    <source>
        <dbReference type="EMBL" id="QPH55655.1"/>
    </source>
</evidence>
<protein>
    <submittedName>
        <fullName evidence="1">Uncharacterized protein</fullName>
    </submittedName>
</protein>
<dbReference type="AlphaFoldDB" id="A0A7S9QE71"/>
<name>A0A7S9QE71_9RHOB</name>